<dbReference type="Proteomes" id="UP000030129">
    <property type="component" value="Unassembled WGS sequence"/>
</dbReference>
<dbReference type="GO" id="GO:0046872">
    <property type="term" value="F:metal ion binding"/>
    <property type="evidence" value="ECO:0007669"/>
    <property type="project" value="InterPro"/>
</dbReference>
<comment type="caution">
    <text evidence="3">The sequence shown here is derived from an EMBL/GenBank/DDBJ whole genome shotgun (WGS) entry which is preliminary data.</text>
</comment>
<dbReference type="InterPro" id="IPR036724">
    <property type="entry name" value="Cobalamin-bd_sf"/>
</dbReference>
<dbReference type="Pfam" id="PF02607">
    <property type="entry name" value="B12-binding_2"/>
    <property type="match status" value="1"/>
</dbReference>
<dbReference type="RefSeq" id="WP_035135799.1">
    <property type="nucleotide sequence ID" value="NZ_JRLV01000021.1"/>
</dbReference>
<evidence type="ECO:0000256" key="1">
    <source>
        <dbReference type="ARBA" id="ARBA00023125"/>
    </source>
</evidence>
<organism evidence="3 4">
    <name type="scientific">Flavobacterium beibuense F44-8</name>
    <dbReference type="NCBI Taxonomy" id="1406840"/>
    <lineage>
        <taxon>Bacteria</taxon>
        <taxon>Pseudomonadati</taxon>
        <taxon>Bacteroidota</taxon>
        <taxon>Flavobacteriia</taxon>
        <taxon>Flavobacteriales</taxon>
        <taxon>Flavobacteriaceae</taxon>
        <taxon>Flavobacterium</taxon>
    </lineage>
</organism>
<dbReference type="InterPro" id="IPR036594">
    <property type="entry name" value="Meth_synthase_dom"/>
</dbReference>
<dbReference type="GO" id="GO:0003677">
    <property type="term" value="F:DNA binding"/>
    <property type="evidence" value="ECO:0007669"/>
    <property type="project" value="UniProtKB-KW"/>
</dbReference>
<evidence type="ECO:0000313" key="3">
    <source>
        <dbReference type="EMBL" id="KGO79085.1"/>
    </source>
</evidence>
<evidence type="ECO:0000313" key="4">
    <source>
        <dbReference type="Proteomes" id="UP000030129"/>
    </source>
</evidence>
<dbReference type="InterPro" id="IPR047057">
    <property type="entry name" value="MerR_fam"/>
</dbReference>
<gene>
    <name evidence="3" type="ORF">Q763_15375</name>
</gene>
<keyword evidence="4" id="KW-1185">Reference proteome</keyword>
<dbReference type="InterPro" id="IPR000551">
    <property type="entry name" value="MerR-type_HTH_dom"/>
</dbReference>
<proteinExistence type="predicted"/>
<dbReference type="InterPro" id="IPR009061">
    <property type="entry name" value="DNA-bd_dom_put_sf"/>
</dbReference>
<dbReference type="GO" id="GO:0031419">
    <property type="term" value="F:cobalamin binding"/>
    <property type="evidence" value="ECO:0007669"/>
    <property type="project" value="InterPro"/>
</dbReference>
<dbReference type="Gene3D" id="3.40.50.280">
    <property type="entry name" value="Cobalamin-binding domain"/>
    <property type="match status" value="1"/>
</dbReference>
<dbReference type="EMBL" id="JRLV01000021">
    <property type="protein sequence ID" value="KGO79085.1"/>
    <property type="molecule type" value="Genomic_DNA"/>
</dbReference>
<dbReference type="CDD" id="cd01104">
    <property type="entry name" value="HTH_MlrA-CarA"/>
    <property type="match status" value="1"/>
</dbReference>
<dbReference type="Gene3D" id="1.10.1240.10">
    <property type="entry name" value="Methionine synthase domain"/>
    <property type="match status" value="1"/>
</dbReference>
<dbReference type="AlphaFoldDB" id="A0A0A2LSB0"/>
<dbReference type="InterPro" id="IPR003759">
    <property type="entry name" value="Cbl-bd_cap"/>
</dbReference>
<dbReference type="PANTHER" id="PTHR30204:SF92">
    <property type="entry name" value="HTH-TYPE TRANSCRIPTIONAL REGULATOR ZNTR"/>
    <property type="match status" value="1"/>
</dbReference>
<dbReference type="SUPFAM" id="SSF46955">
    <property type="entry name" value="Putative DNA-binding domain"/>
    <property type="match status" value="1"/>
</dbReference>
<sequence length="299" mass="35051">MNTIKNVFNIKDLENLSGIKAHTIRIWEKRYNILEPMRTDTNIRFYDIENLQKLLNITTLHNFGYKISAISKMPPEKLPVLVKEILSKNNLADHVLNNFKLSMMNFDQALFLNTYNSLLQEKSFREIFHEFFIPLLSEIGYLWQTNTITPAHEHFISFLIRQKLASNTEKIQTTPPSKTDRTYVLYLPQNEIHELGLMFLNYELVLNGYKTVYLGESVPLDNLRDVKTYFNKITFITYSTIAPDNNEIINYVNTLKQQVVNDTDTRLYIFGRNGKFLDQNILNENIKVFDSIAQFTDSI</sequence>
<dbReference type="GO" id="GO:0003700">
    <property type="term" value="F:DNA-binding transcription factor activity"/>
    <property type="evidence" value="ECO:0007669"/>
    <property type="project" value="InterPro"/>
</dbReference>
<dbReference type="Pfam" id="PF13411">
    <property type="entry name" value="MerR_1"/>
    <property type="match status" value="1"/>
</dbReference>
<dbReference type="Gene3D" id="1.10.1660.10">
    <property type="match status" value="1"/>
</dbReference>
<protein>
    <submittedName>
        <fullName evidence="3">MerR family transcriptional regulator</fullName>
    </submittedName>
</protein>
<dbReference type="STRING" id="1406840.Q763_15375"/>
<dbReference type="SUPFAM" id="SSF52242">
    <property type="entry name" value="Cobalamin (vitamin B12)-binding domain"/>
    <property type="match status" value="1"/>
</dbReference>
<reference evidence="3 4" key="1">
    <citation type="submission" date="2013-09" db="EMBL/GenBank/DDBJ databases">
        <authorList>
            <person name="Zeng Z."/>
            <person name="Chen C."/>
        </authorList>
    </citation>
    <scope>NUCLEOTIDE SEQUENCE [LARGE SCALE GENOMIC DNA]</scope>
    <source>
        <strain evidence="3 4">F44-8</strain>
    </source>
</reference>
<dbReference type="PANTHER" id="PTHR30204">
    <property type="entry name" value="REDOX-CYCLING DRUG-SENSING TRANSCRIPTIONAL ACTIVATOR SOXR"/>
    <property type="match status" value="1"/>
</dbReference>
<dbReference type="SMART" id="SM00422">
    <property type="entry name" value="HTH_MERR"/>
    <property type="match status" value="1"/>
</dbReference>
<accession>A0A0A2LSB0</accession>
<dbReference type="eggNOG" id="COG0789">
    <property type="taxonomic scope" value="Bacteria"/>
</dbReference>
<name>A0A0A2LSB0_9FLAO</name>
<keyword evidence="1" id="KW-0238">DNA-binding</keyword>
<feature type="domain" description="HTH merR-type" evidence="2">
    <location>
        <begin position="8"/>
        <end position="77"/>
    </location>
</feature>
<evidence type="ECO:0000259" key="2">
    <source>
        <dbReference type="SMART" id="SM00422"/>
    </source>
</evidence>